<dbReference type="GO" id="GO:0007059">
    <property type="term" value="P:chromosome segregation"/>
    <property type="evidence" value="ECO:0007669"/>
    <property type="project" value="UniProtKB-KW"/>
</dbReference>
<keyword evidence="3" id="KW-0158">Chromosome</keyword>
<evidence type="ECO:0000256" key="1">
    <source>
        <dbReference type="ARBA" id="ARBA00004584"/>
    </source>
</evidence>
<keyword evidence="12" id="KW-1185">Reference proteome</keyword>
<feature type="compositionally biased region" description="Acidic residues" evidence="10">
    <location>
        <begin position="162"/>
        <end position="174"/>
    </location>
</feature>
<dbReference type="PANTHER" id="PTHR21577:SF3">
    <property type="entry name" value="SHUGOSHIN 1-RELATED"/>
    <property type="match status" value="1"/>
</dbReference>
<evidence type="ECO:0000256" key="10">
    <source>
        <dbReference type="SAM" id="MobiDB-lite"/>
    </source>
</evidence>
<dbReference type="OMA" id="LNWNNEI"/>
<feature type="compositionally biased region" description="Polar residues" evidence="10">
    <location>
        <begin position="940"/>
        <end position="956"/>
    </location>
</feature>
<dbReference type="GO" id="GO:0051177">
    <property type="term" value="P:meiotic sister chromatid cohesion"/>
    <property type="evidence" value="ECO:0007669"/>
    <property type="project" value="TreeGrafter"/>
</dbReference>
<evidence type="ECO:0000256" key="6">
    <source>
        <dbReference type="ARBA" id="ARBA00023054"/>
    </source>
</evidence>
<keyword evidence="6 9" id="KW-0175">Coiled coil</keyword>
<gene>
    <name evidence="11" type="primary">Sgo2</name>
</gene>
<evidence type="ECO:0000256" key="3">
    <source>
        <dbReference type="ARBA" id="ARBA00022454"/>
    </source>
</evidence>
<proteinExistence type="inferred from homology"/>
<sequence>IKYPAMEVDSVTSGIKRRVKDRISKTKLNVSLASKIKTKIINNSSIFKISLKHNNRALAQALSREKENARRITTEKMVLQKEVEKLNFENTFLRLKLNNLNKKLIEIESLVNNNLITAIEMSSLYEFHQSSILLTASKKKRISKQCKSMYLPFARVPLTSDHDDDDDDDDDGDDNGCGGGGRGDKTQCGNIISVTSPDIPSSVSLRQPLSLHQSNLEALFPKEDNQNTCGLDHSECISSTVDVLPKESCYHSNQSSKSSLVSEMKIDTSTNCRREKSFLNNVTERKKHVPCVADLDYQQISSLGLSRNNEISDCTNENNSKMQRNRQCFPDLPSESVSNPNVACMNEGQDTDDFEFQKTVHEDADMDLTASEVSKIITVSKSSKNKSQKNTNCGKDTFRKVKDPTSEKKREKSKRKYKDHSDVDIEEKTENRLGRGSVVLDGQRDSEDPNFLSNTQQLTQANILKKITLQNGFDQDDRQNTQCSKKKQMLMTNKQEETDSLSQCSDKFLQESKFDQRQNTLSYNIRKSSRQTFVISKSEKGNLFPNQKDKDTVSENLGVANEFQAADPFTRDNGNLCDYEAQNVLDLKKCITDTQPTQQNQSKTNKPKQTINRKTEIISRMNQIYDDDKDMHVLEKGNFSTQTQTNKETMSANPKVAKEFQIPLLFTRNNENIHDDKNQNVLGLQKQITDVYPVQQNESKTSKNSKQKVNRKTEIISRVSHFNNDKSVQCSEKDNSFLLQKVREVTPGNLEDLSEFQKHVLCTNDIGNETQTVLGVKKHVQNMQPAYQNDSKIDKKLRQKVHRKTEVISKINHIYENGGKSKLRQKVSRTDVISEMNQIYDNINEDANVNKSKDNIESRDVISGYCMEITSNEKENCDQIPCSFKLVKKRRKKSGKAENILTQGKNRPILQLTDSSQASITLDPGLKHITNETDSDPRHQTSLPKNQKHSTVTPRTQADAFSLEVVKEGNCPAKKVNKVMSKSKKRKTLLDLSSDTHEVMEAVPNIDHRKSVDSEQTDKKNYLENEKIAKIKPDFCTKVFKPLSQICSPNIQNSPFDSVHERSKSLSISSSKSLMIEENFALGSIAIIPVSDKAHEKVKEVACKGRRTQRSAVGRRTLPDLTEASFISSCTKPENESEDPSSELTRRKRKCAPLNLKEPKLNRQVLQ</sequence>
<dbReference type="GO" id="GO:0000776">
    <property type="term" value="C:kinetochore"/>
    <property type="evidence" value="ECO:0007669"/>
    <property type="project" value="TreeGrafter"/>
</dbReference>
<dbReference type="PANTHER" id="PTHR21577">
    <property type="entry name" value="SHUGOSHIN"/>
    <property type="match status" value="1"/>
</dbReference>
<keyword evidence="4" id="KW-0132">Cell division</keyword>
<keyword evidence="8" id="KW-0137">Centromere</keyword>
<evidence type="ECO:0000313" key="12">
    <source>
        <dbReference type="Proteomes" id="UP000694381"/>
    </source>
</evidence>
<feature type="region of interest" description="Disordered" evidence="10">
    <location>
        <begin position="1129"/>
        <end position="1167"/>
    </location>
</feature>
<dbReference type="AlphaFoldDB" id="A0A8C6RE56"/>
<comment type="subcellular location">
    <subcellularLocation>
        <location evidence="1">Chromosome</location>
        <location evidence="1">Centromere</location>
    </subcellularLocation>
</comment>
<feature type="compositionally biased region" description="Basic and acidic residues" evidence="10">
    <location>
        <begin position="927"/>
        <end position="939"/>
    </location>
</feature>
<evidence type="ECO:0008006" key="13">
    <source>
        <dbReference type="Google" id="ProtNLM"/>
    </source>
</evidence>
<dbReference type="Ensembl" id="ENSNGAT00000022081.1">
    <property type="protein sequence ID" value="ENSNGAP00000016462.1"/>
    <property type="gene ID" value="ENSNGAG00000017175.1"/>
</dbReference>
<comment type="similarity">
    <text evidence="2">Belongs to the shugoshin family.</text>
</comment>
<evidence type="ECO:0000256" key="4">
    <source>
        <dbReference type="ARBA" id="ARBA00022618"/>
    </source>
</evidence>
<evidence type="ECO:0000256" key="8">
    <source>
        <dbReference type="ARBA" id="ARBA00023328"/>
    </source>
</evidence>
<evidence type="ECO:0000256" key="5">
    <source>
        <dbReference type="ARBA" id="ARBA00022829"/>
    </source>
</evidence>
<feature type="region of interest" description="Disordered" evidence="10">
    <location>
        <begin position="381"/>
        <end position="450"/>
    </location>
</feature>
<protein>
    <recommendedName>
        <fullName evidence="13">Shugoshin 2</fullName>
    </recommendedName>
</protein>
<keyword evidence="7" id="KW-0131">Cell cycle</keyword>
<dbReference type="Proteomes" id="UP000694381">
    <property type="component" value="Unassembled WGS sequence"/>
</dbReference>
<feature type="region of interest" description="Disordered" evidence="10">
    <location>
        <begin position="927"/>
        <end position="956"/>
    </location>
</feature>
<feature type="compositionally biased region" description="Basic and acidic residues" evidence="10">
    <location>
        <begin position="396"/>
        <end position="410"/>
    </location>
</feature>
<evidence type="ECO:0000313" key="11">
    <source>
        <dbReference type="Ensembl" id="ENSNGAP00000016462.1"/>
    </source>
</evidence>
<reference evidence="11" key="1">
    <citation type="submission" date="2025-08" db="UniProtKB">
        <authorList>
            <consortium name="Ensembl"/>
        </authorList>
    </citation>
    <scope>IDENTIFICATION</scope>
</reference>
<organism evidence="11 12">
    <name type="scientific">Nannospalax galili</name>
    <name type="common">Northern Israeli blind subterranean mole rat</name>
    <name type="synonym">Spalax galili</name>
    <dbReference type="NCBI Taxonomy" id="1026970"/>
    <lineage>
        <taxon>Eukaryota</taxon>
        <taxon>Metazoa</taxon>
        <taxon>Chordata</taxon>
        <taxon>Craniata</taxon>
        <taxon>Vertebrata</taxon>
        <taxon>Euteleostomi</taxon>
        <taxon>Mammalia</taxon>
        <taxon>Eutheria</taxon>
        <taxon>Euarchontoglires</taxon>
        <taxon>Glires</taxon>
        <taxon>Rodentia</taxon>
        <taxon>Myomorpha</taxon>
        <taxon>Muroidea</taxon>
        <taxon>Spalacidae</taxon>
        <taxon>Spalacinae</taxon>
        <taxon>Nannospalax</taxon>
    </lineage>
</organism>
<evidence type="ECO:0000256" key="9">
    <source>
        <dbReference type="SAM" id="Coils"/>
    </source>
</evidence>
<reference evidence="11" key="2">
    <citation type="submission" date="2025-09" db="UniProtKB">
        <authorList>
            <consortium name="Ensembl"/>
        </authorList>
    </citation>
    <scope>IDENTIFICATION</scope>
</reference>
<dbReference type="GO" id="GO:0016604">
    <property type="term" value="C:nuclear body"/>
    <property type="evidence" value="ECO:0007669"/>
    <property type="project" value="Ensembl"/>
</dbReference>
<evidence type="ECO:0000256" key="2">
    <source>
        <dbReference type="ARBA" id="ARBA00010845"/>
    </source>
</evidence>
<feature type="compositionally biased region" description="Basic and acidic residues" evidence="10">
    <location>
        <begin position="419"/>
        <end position="433"/>
    </location>
</feature>
<accession>A0A8C6RE56</accession>
<keyword evidence="5" id="KW-0159">Chromosome partition</keyword>
<dbReference type="GeneTree" id="ENSGT00940000154107"/>
<evidence type="ECO:0000256" key="7">
    <source>
        <dbReference type="ARBA" id="ARBA00023306"/>
    </source>
</evidence>
<dbReference type="InterPro" id="IPR038889">
    <property type="entry name" value="Shugoshin1/2"/>
</dbReference>
<dbReference type="GO" id="GO:0051301">
    <property type="term" value="P:cell division"/>
    <property type="evidence" value="ECO:0007669"/>
    <property type="project" value="UniProtKB-KW"/>
</dbReference>
<name>A0A8C6RE56_NANGA</name>
<dbReference type="GO" id="GO:0030892">
    <property type="term" value="C:mitotic cohesin complex"/>
    <property type="evidence" value="ECO:0007669"/>
    <property type="project" value="Ensembl"/>
</dbReference>
<feature type="region of interest" description="Disordered" evidence="10">
    <location>
        <begin position="157"/>
        <end position="191"/>
    </location>
</feature>
<feature type="coiled-coil region" evidence="9">
    <location>
        <begin position="62"/>
        <end position="103"/>
    </location>
</feature>